<dbReference type="CDD" id="cd03670">
    <property type="entry name" value="NUDIX_ADPRase_Nudt9"/>
    <property type="match status" value="1"/>
</dbReference>
<evidence type="ECO:0000259" key="3">
    <source>
        <dbReference type="PROSITE" id="PS50102"/>
    </source>
</evidence>
<dbReference type="InterPro" id="IPR015797">
    <property type="entry name" value="NUDIX_hydrolase-like_dom_sf"/>
</dbReference>
<evidence type="ECO:0000256" key="1">
    <source>
        <dbReference type="PROSITE-ProRule" id="PRU00176"/>
    </source>
</evidence>
<dbReference type="Pfam" id="PF00293">
    <property type="entry name" value="NUDIX"/>
    <property type="match status" value="1"/>
</dbReference>
<dbReference type="InterPro" id="IPR012677">
    <property type="entry name" value="Nucleotide-bd_a/b_plait_sf"/>
</dbReference>
<dbReference type="GO" id="GO:0047631">
    <property type="term" value="F:ADP-ribose diphosphatase activity"/>
    <property type="evidence" value="ECO:0007669"/>
    <property type="project" value="InterPro"/>
</dbReference>
<dbReference type="Proteomes" id="UP000046393">
    <property type="component" value="Unplaced"/>
</dbReference>
<keyword evidence="1" id="KW-0694">RNA-binding</keyword>
<dbReference type="GO" id="GO:0003723">
    <property type="term" value="F:RNA binding"/>
    <property type="evidence" value="ECO:0007669"/>
    <property type="project" value="UniProtKB-UniRule"/>
</dbReference>
<feature type="compositionally biased region" description="Basic and acidic residues" evidence="2">
    <location>
        <begin position="438"/>
        <end position="451"/>
    </location>
</feature>
<protein>
    <submittedName>
        <fullName evidence="6">Serine/arginine-rich splicing factor 2</fullName>
    </submittedName>
</protein>
<feature type="compositionally biased region" description="Basic residues" evidence="2">
    <location>
        <begin position="400"/>
        <end position="417"/>
    </location>
</feature>
<sequence>VVCIDFVFFTTFSFTVNAYRGSNIYRVKVPDHLVDWKVQWDTYKPQDYTSESLRGKPYADAEINTGRFNWNRIDGLVDRRSHEGEYSVDDCNRPLNPSGRTGLKGRGVLGRWGPNHAADCLVTRNHSGKLQFVGIERKDCGIWAIPGGMIEPNETALQAAKREFTEETLNIEKEFNLESLWASGRSIYKGYVDDPRNTDNSWMETEVFNFHDKNNILNNINFKAGDDAVNVRWLDMEPLSKLICINGNTSGGSYATNPQTECVVEVFGKIKRRPGPPSINGLYSLKIDNISYQTTPQDLRQLFEKYGEIGDIHIPRDRYTKQSKGFGFVRFYSRRDAEYAMDRMDGRWLDGREVRVAMARYERPIDERNARNSGYRRRRWSMGMDMRLREKYMEIERKKMSSRTRSRSRSQRRRRSRSSPSKSHSRSGSPRNNNRDSLSPRKSDPPRRSSSGEKSASHSHSNSPVATKNGDRSRTPSESSH</sequence>
<feature type="compositionally biased region" description="Low complexity" evidence="2">
    <location>
        <begin position="418"/>
        <end position="437"/>
    </location>
</feature>
<dbReference type="SUPFAM" id="SSF55811">
    <property type="entry name" value="Nudix"/>
    <property type="match status" value="1"/>
</dbReference>
<dbReference type="InterPro" id="IPR035979">
    <property type="entry name" value="RBD_domain_sf"/>
</dbReference>
<proteinExistence type="predicted"/>
<dbReference type="Pfam" id="PF00076">
    <property type="entry name" value="RRM_1"/>
    <property type="match status" value="1"/>
</dbReference>
<dbReference type="SUPFAM" id="SSF54928">
    <property type="entry name" value="RNA-binding domain, RBD"/>
    <property type="match status" value="1"/>
</dbReference>
<feature type="compositionally biased region" description="Basic and acidic residues" evidence="2">
    <location>
        <begin position="469"/>
        <end position="481"/>
    </location>
</feature>
<dbReference type="InterPro" id="IPR039989">
    <property type="entry name" value="NUDT9"/>
</dbReference>
<feature type="compositionally biased region" description="Low complexity" evidence="2">
    <location>
        <begin position="452"/>
        <end position="463"/>
    </location>
</feature>
<dbReference type="Pfam" id="PF25969">
    <property type="entry name" value="NUDT9_N"/>
    <property type="match status" value="1"/>
</dbReference>
<dbReference type="Gene3D" id="3.30.70.330">
    <property type="match status" value="1"/>
</dbReference>
<reference evidence="6" key="1">
    <citation type="submission" date="2016-04" db="UniProtKB">
        <authorList>
            <consortium name="WormBaseParasite"/>
        </authorList>
    </citation>
    <scope>IDENTIFICATION</scope>
</reference>
<feature type="region of interest" description="Disordered" evidence="2">
    <location>
        <begin position="394"/>
        <end position="481"/>
    </location>
</feature>
<dbReference type="WBParaSite" id="SMUV_0000336501-mRNA-1">
    <property type="protein sequence ID" value="SMUV_0000336501-mRNA-1"/>
    <property type="gene ID" value="SMUV_0000336501"/>
</dbReference>
<feature type="domain" description="Nudix hydrolase" evidence="4">
    <location>
        <begin position="113"/>
        <end position="257"/>
    </location>
</feature>
<organism evidence="5 6">
    <name type="scientific">Syphacia muris</name>
    <dbReference type="NCBI Taxonomy" id="451379"/>
    <lineage>
        <taxon>Eukaryota</taxon>
        <taxon>Metazoa</taxon>
        <taxon>Ecdysozoa</taxon>
        <taxon>Nematoda</taxon>
        <taxon>Chromadorea</taxon>
        <taxon>Rhabditida</taxon>
        <taxon>Spirurina</taxon>
        <taxon>Oxyuridomorpha</taxon>
        <taxon>Oxyuroidea</taxon>
        <taxon>Oxyuridae</taxon>
        <taxon>Syphacia</taxon>
    </lineage>
</organism>
<dbReference type="InterPro" id="IPR000504">
    <property type="entry name" value="RRM_dom"/>
</dbReference>
<evidence type="ECO:0000259" key="4">
    <source>
        <dbReference type="PROSITE" id="PS51462"/>
    </source>
</evidence>
<dbReference type="InterPro" id="IPR000086">
    <property type="entry name" value="NUDIX_hydrolase_dom"/>
</dbReference>
<dbReference type="PANTHER" id="PTHR13030">
    <property type="entry name" value="NUDIX HYDROLASE"/>
    <property type="match status" value="1"/>
</dbReference>
<dbReference type="Gene3D" id="3.90.79.10">
    <property type="entry name" value="Nucleoside Triphosphate Pyrophosphohydrolase"/>
    <property type="match status" value="1"/>
</dbReference>
<dbReference type="PANTHER" id="PTHR13030:SF8">
    <property type="entry name" value="ADP-RIBOSE PYROPHOSPHATASE, MITOCHONDRIAL"/>
    <property type="match status" value="1"/>
</dbReference>
<dbReference type="PROSITE" id="PS51462">
    <property type="entry name" value="NUDIX"/>
    <property type="match status" value="1"/>
</dbReference>
<feature type="domain" description="RRM" evidence="3">
    <location>
        <begin position="283"/>
        <end position="361"/>
    </location>
</feature>
<accession>A0A158R4G5</accession>
<name>A0A158R4G5_9BILA</name>
<dbReference type="PROSITE" id="PS50102">
    <property type="entry name" value="RRM"/>
    <property type="match status" value="1"/>
</dbReference>
<evidence type="ECO:0000256" key="2">
    <source>
        <dbReference type="SAM" id="MobiDB-lite"/>
    </source>
</evidence>
<dbReference type="SMART" id="SM00360">
    <property type="entry name" value="RRM"/>
    <property type="match status" value="1"/>
</dbReference>
<dbReference type="AlphaFoldDB" id="A0A158R4G5"/>
<evidence type="ECO:0000313" key="6">
    <source>
        <dbReference type="WBParaSite" id="SMUV_0000336501-mRNA-1"/>
    </source>
</evidence>
<keyword evidence="5" id="KW-1185">Reference proteome</keyword>
<dbReference type="STRING" id="451379.A0A158R4G5"/>
<evidence type="ECO:0000313" key="5">
    <source>
        <dbReference type="Proteomes" id="UP000046393"/>
    </source>
</evidence>
<dbReference type="CDD" id="cd12311">
    <property type="entry name" value="RRM_SRSF2_SRSF8"/>
    <property type="match status" value="1"/>
</dbReference>